<organism evidence="2 3">
    <name type="scientific">Gymnopus androsaceus JB14</name>
    <dbReference type="NCBI Taxonomy" id="1447944"/>
    <lineage>
        <taxon>Eukaryota</taxon>
        <taxon>Fungi</taxon>
        <taxon>Dikarya</taxon>
        <taxon>Basidiomycota</taxon>
        <taxon>Agaricomycotina</taxon>
        <taxon>Agaricomycetes</taxon>
        <taxon>Agaricomycetidae</taxon>
        <taxon>Agaricales</taxon>
        <taxon>Marasmiineae</taxon>
        <taxon>Omphalotaceae</taxon>
        <taxon>Gymnopus</taxon>
    </lineage>
</organism>
<sequence length="209" mass="23363">MNTSEPKPGYLESLGQRVVPILRVVFEHFPLAFAFSFPFGSMFMFKGIWFGFAIQIISALLFPADYLLHRPAESGLPRIREGKAFFFSAMYAAGGVAMVHFGIASGSSGWSSTLLAFFIGIESSIPILVMTAGGLYSLNTWNWASTKLLSFHLSNIRHQIKTAEAQVRLYFSTRYQNLINLRFRRVVRTPVRAIKLTKPDSVVSQNGDV</sequence>
<keyword evidence="1" id="KW-0472">Membrane</keyword>
<accession>A0A6A4HJZ6</accession>
<feature type="transmembrane region" description="Helical" evidence="1">
    <location>
        <begin position="115"/>
        <end position="138"/>
    </location>
</feature>
<feature type="transmembrane region" description="Helical" evidence="1">
    <location>
        <begin position="84"/>
        <end position="103"/>
    </location>
</feature>
<name>A0A6A4HJZ6_9AGAR</name>
<protein>
    <submittedName>
        <fullName evidence="2">Uncharacterized protein</fullName>
    </submittedName>
</protein>
<keyword evidence="1" id="KW-1133">Transmembrane helix</keyword>
<reference evidence="2" key="1">
    <citation type="journal article" date="2019" name="Environ. Microbiol.">
        <title>Fungal ecological strategies reflected in gene transcription - a case study of two litter decomposers.</title>
        <authorList>
            <person name="Barbi F."/>
            <person name="Kohler A."/>
            <person name="Barry K."/>
            <person name="Baskaran P."/>
            <person name="Daum C."/>
            <person name="Fauchery L."/>
            <person name="Ihrmark K."/>
            <person name="Kuo A."/>
            <person name="LaButti K."/>
            <person name="Lipzen A."/>
            <person name="Morin E."/>
            <person name="Grigoriev I.V."/>
            <person name="Henrissat B."/>
            <person name="Lindahl B."/>
            <person name="Martin F."/>
        </authorList>
    </citation>
    <scope>NUCLEOTIDE SEQUENCE</scope>
    <source>
        <strain evidence="2">JB14</strain>
    </source>
</reference>
<dbReference type="AlphaFoldDB" id="A0A6A4HJZ6"/>
<evidence type="ECO:0000313" key="3">
    <source>
        <dbReference type="Proteomes" id="UP000799118"/>
    </source>
</evidence>
<dbReference type="EMBL" id="ML769492">
    <property type="protein sequence ID" value="KAE9397778.1"/>
    <property type="molecule type" value="Genomic_DNA"/>
</dbReference>
<gene>
    <name evidence="2" type="ORF">BT96DRAFT_1020573</name>
</gene>
<evidence type="ECO:0000256" key="1">
    <source>
        <dbReference type="SAM" id="Phobius"/>
    </source>
</evidence>
<evidence type="ECO:0000313" key="2">
    <source>
        <dbReference type="EMBL" id="KAE9397778.1"/>
    </source>
</evidence>
<keyword evidence="1" id="KW-0812">Transmembrane</keyword>
<proteinExistence type="predicted"/>
<dbReference type="Proteomes" id="UP000799118">
    <property type="component" value="Unassembled WGS sequence"/>
</dbReference>
<feature type="transmembrane region" description="Helical" evidence="1">
    <location>
        <begin position="47"/>
        <end position="68"/>
    </location>
</feature>
<keyword evidence="3" id="KW-1185">Reference proteome</keyword>